<feature type="transmembrane region" description="Helical" evidence="1">
    <location>
        <begin position="218"/>
        <end position="237"/>
    </location>
</feature>
<keyword evidence="3" id="KW-0378">Hydrolase</keyword>
<dbReference type="InterPro" id="IPR003675">
    <property type="entry name" value="Rce1/LyrA-like_dom"/>
</dbReference>
<accession>A0A133YH69</accession>
<gene>
    <name evidence="3" type="ORF">HMPREF1872_00227</name>
</gene>
<keyword evidence="3" id="KW-0645">Protease</keyword>
<dbReference type="GO" id="GO:0080120">
    <property type="term" value="P:CAAX-box protein maturation"/>
    <property type="evidence" value="ECO:0007669"/>
    <property type="project" value="UniProtKB-ARBA"/>
</dbReference>
<dbReference type="EMBL" id="LSCV01000002">
    <property type="protein sequence ID" value="KXB42542.1"/>
    <property type="molecule type" value="Genomic_DNA"/>
</dbReference>
<evidence type="ECO:0000313" key="4">
    <source>
        <dbReference type="Proteomes" id="UP000070080"/>
    </source>
</evidence>
<evidence type="ECO:0000256" key="1">
    <source>
        <dbReference type="SAM" id="Phobius"/>
    </source>
</evidence>
<feature type="domain" description="CAAX prenyl protease 2/Lysostaphin resistance protein A-like" evidence="2">
    <location>
        <begin position="141"/>
        <end position="226"/>
    </location>
</feature>
<keyword evidence="1" id="KW-1133">Transmembrane helix</keyword>
<keyword evidence="4" id="KW-1185">Reference proteome</keyword>
<dbReference type="AlphaFoldDB" id="A0A133YH69"/>
<feature type="transmembrane region" description="Helical" evidence="1">
    <location>
        <begin position="47"/>
        <end position="69"/>
    </location>
</feature>
<keyword evidence="1" id="KW-0812">Transmembrane</keyword>
<organism evidence="3 4">
    <name type="scientific">Amygdalobacter nucleatus</name>
    <dbReference type="NCBI Taxonomy" id="3029274"/>
    <lineage>
        <taxon>Bacteria</taxon>
        <taxon>Bacillati</taxon>
        <taxon>Bacillota</taxon>
        <taxon>Clostridia</taxon>
        <taxon>Eubacteriales</taxon>
        <taxon>Oscillospiraceae</taxon>
        <taxon>Amygdalobacter</taxon>
    </lineage>
</organism>
<feature type="transmembrane region" description="Helical" evidence="1">
    <location>
        <begin position="90"/>
        <end position="118"/>
    </location>
</feature>
<dbReference type="GO" id="GO:0006508">
    <property type="term" value="P:proteolysis"/>
    <property type="evidence" value="ECO:0007669"/>
    <property type="project" value="UniProtKB-KW"/>
</dbReference>
<keyword evidence="1" id="KW-0472">Membrane</keyword>
<dbReference type="OrthoDB" id="9782250at2"/>
<proteinExistence type="predicted"/>
<dbReference type="GO" id="GO:0004175">
    <property type="term" value="F:endopeptidase activity"/>
    <property type="evidence" value="ECO:0007669"/>
    <property type="project" value="UniProtKB-ARBA"/>
</dbReference>
<protein>
    <submittedName>
        <fullName evidence="3">CAAX amino terminal protease family protein</fullName>
    </submittedName>
</protein>
<comment type="caution">
    <text evidence="3">The sequence shown here is derived from an EMBL/GenBank/DDBJ whole genome shotgun (WGS) entry which is preliminary data.</text>
</comment>
<evidence type="ECO:0000259" key="2">
    <source>
        <dbReference type="Pfam" id="PF02517"/>
    </source>
</evidence>
<dbReference type="PANTHER" id="PTHR43592">
    <property type="entry name" value="CAAX AMINO TERMINAL PROTEASE"/>
    <property type="match status" value="1"/>
</dbReference>
<reference evidence="4" key="1">
    <citation type="submission" date="2016-01" db="EMBL/GenBank/DDBJ databases">
        <authorList>
            <person name="Mitreva M."/>
            <person name="Pepin K.H."/>
            <person name="Mihindukulasuriya K.A."/>
            <person name="Fulton R."/>
            <person name="Fronick C."/>
            <person name="O'Laughlin M."/>
            <person name="Miner T."/>
            <person name="Herter B."/>
            <person name="Rosa B.A."/>
            <person name="Cordes M."/>
            <person name="Tomlinson C."/>
            <person name="Wollam A."/>
            <person name="Palsikar V.B."/>
            <person name="Mardis E.R."/>
            <person name="Wilson R.K."/>
        </authorList>
    </citation>
    <scope>NUCLEOTIDE SEQUENCE [LARGE SCALE GENOMIC DNA]</scope>
    <source>
        <strain evidence="4">KA00274</strain>
    </source>
</reference>
<sequence length="284" mass="32386">MVTKRKNIGQVISHLVLGILVFLVSASLISEFIKLLLDNGVLKCDPVYAFTIAASLYSFVQIIAFSAWFRYKETVRTGYIWLNKVSLRNWFKLPSLCCFLLFLSGLLTNLINFLAKYFTIFANALQDYSDLLLQQLQPLNPMTLLAIVVMVPIAEEFLFRAFVVGELKQITSVTWACFISGLIFSIAHWNLLQSVYTFAAGLALACVYVWTGSIYYSIALHAIFNFCGLVFPHLVLRYPQFEIPYVLVLLTLALVGYFAFGNLYHQYMDKQQKVHLEADNHVEQ</sequence>
<dbReference type="Proteomes" id="UP000070080">
    <property type="component" value="Unassembled WGS sequence"/>
</dbReference>
<evidence type="ECO:0000313" key="3">
    <source>
        <dbReference type="EMBL" id="KXB42542.1"/>
    </source>
</evidence>
<feature type="transmembrane region" description="Helical" evidence="1">
    <location>
        <begin position="138"/>
        <end position="158"/>
    </location>
</feature>
<feature type="transmembrane region" description="Helical" evidence="1">
    <location>
        <begin position="12"/>
        <end position="35"/>
    </location>
</feature>
<dbReference type="Pfam" id="PF02517">
    <property type="entry name" value="Rce1-like"/>
    <property type="match status" value="1"/>
</dbReference>
<dbReference type="PANTHER" id="PTHR43592:SF15">
    <property type="entry name" value="CAAX AMINO TERMINAL PROTEASE FAMILY PROTEIN"/>
    <property type="match status" value="1"/>
</dbReference>
<feature type="transmembrane region" description="Helical" evidence="1">
    <location>
        <begin position="243"/>
        <end position="264"/>
    </location>
</feature>
<dbReference type="STRING" id="1497955.HMPREF1872_00227"/>
<name>A0A133YH69_9FIRM</name>
<feature type="transmembrane region" description="Helical" evidence="1">
    <location>
        <begin position="170"/>
        <end position="189"/>
    </location>
</feature>